<dbReference type="SUPFAM" id="SSF50978">
    <property type="entry name" value="WD40 repeat-like"/>
    <property type="match status" value="1"/>
</dbReference>
<evidence type="ECO:0000256" key="2">
    <source>
        <dbReference type="ARBA" id="ARBA00022737"/>
    </source>
</evidence>
<dbReference type="PROSITE" id="PS00678">
    <property type="entry name" value="WD_REPEATS_1"/>
    <property type="match status" value="2"/>
</dbReference>
<dbReference type="InterPro" id="IPR001680">
    <property type="entry name" value="WD40_rpt"/>
</dbReference>
<dbReference type="PROSITE" id="PS50294">
    <property type="entry name" value="WD_REPEATS_REGION"/>
    <property type="match status" value="1"/>
</dbReference>
<dbReference type="InterPro" id="IPR036322">
    <property type="entry name" value="WD40_repeat_dom_sf"/>
</dbReference>
<dbReference type="EMBL" id="HBGS01041755">
    <property type="protein sequence ID" value="CAD9451689.1"/>
    <property type="molecule type" value="Transcribed_RNA"/>
</dbReference>
<evidence type="ECO:0000313" key="5">
    <source>
        <dbReference type="EMBL" id="CAD9451689.1"/>
    </source>
</evidence>
<organism evidence="5">
    <name type="scientific">Octactis speculum</name>
    <dbReference type="NCBI Taxonomy" id="3111310"/>
    <lineage>
        <taxon>Eukaryota</taxon>
        <taxon>Sar</taxon>
        <taxon>Stramenopiles</taxon>
        <taxon>Ochrophyta</taxon>
        <taxon>Dictyochophyceae</taxon>
        <taxon>Dictyochales</taxon>
        <taxon>Dictyochaceae</taxon>
        <taxon>Octactis</taxon>
    </lineage>
</organism>
<gene>
    <name evidence="5" type="ORF">DSPE1174_LOCUS21507</name>
</gene>
<feature type="domain" description="Pyrrolo-quinoline quinone repeat" evidence="4">
    <location>
        <begin position="268"/>
        <end position="341"/>
    </location>
</feature>
<keyword evidence="2" id="KW-0677">Repeat</keyword>
<feature type="repeat" description="WD" evidence="3">
    <location>
        <begin position="259"/>
        <end position="298"/>
    </location>
</feature>
<dbReference type="Pfam" id="PF00400">
    <property type="entry name" value="WD40"/>
    <property type="match status" value="1"/>
</dbReference>
<reference evidence="5" key="1">
    <citation type="submission" date="2021-01" db="EMBL/GenBank/DDBJ databases">
        <authorList>
            <person name="Corre E."/>
            <person name="Pelletier E."/>
            <person name="Niang G."/>
            <person name="Scheremetjew M."/>
            <person name="Finn R."/>
            <person name="Kale V."/>
            <person name="Holt S."/>
            <person name="Cochrane G."/>
            <person name="Meng A."/>
            <person name="Brown T."/>
            <person name="Cohen L."/>
        </authorList>
    </citation>
    <scope>NUCLEOTIDE SEQUENCE</scope>
    <source>
        <strain evidence="5">CCMP1381</strain>
    </source>
</reference>
<dbReference type="PROSITE" id="PS50082">
    <property type="entry name" value="WD_REPEATS_2"/>
    <property type="match status" value="2"/>
</dbReference>
<feature type="repeat" description="WD" evidence="3">
    <location>
        <begin position="219"/>
        <end position="258"/>
    </location>
</feature>
<dbReference type="Pfam" id="PF13360">
    <property type="entry name" value="PQQ_2"/>
    <property type="match status" value="1"/>
</dbReference>
<dbReference type="InterPro" id="IPR002372">
    <property type="entry name" value="PQQ_rpt_dom"/>
</dbReference>
<evidence type="ECO:0000259" key="4">
    <source>
        <dbReference type="Pfam" id="PF13360"/>
    </source>
</evidence>
<evidence type="ECO:0000256" key="3">
    <source>
        <dbReference type="PROSITE-ProRule" id="PRU00221"/>
    </source>
</evidence>
<keyword evidence="1 3" id="KW-0853">WD repeat</keyword>
<name>A0A7S2DDY5_9STRA</name>
<dbReference type="Gene3D" id="2.130.10.10">
    <property type="entry name" value="YVTN repeat-like/Quinoprotein amine dehydrogenase"/>
    <property type="match status" value="1"/>
</dbReference>
<proteinExistence type="predicted"/>
<dbReference type="InterPro" id="IPR019775">
    <property type="entry name" value="WD40_repeat_CS"/>
</dbReference>
<dbReference type="InterPro" id="IPR015943">
    <property type="entry name" value="WD40/YVTN_repeat-like_dom_sf"/>
</dbReference>
<dbReference type="AlphaFoldDB" id="A0A7S2DDY5"/>
<dbReference type="PANTHER" id="PTHR19848">
    <property type="entry name" value="WD40 REPEAT PROTEIN"/>
    <property type="match status" value="1"/>
</dbReference>
<evidence type="ECO:0000256" key="1">
    <source>
        <dbReference type="ARBA" id="ARBA00022574"/>
    </source>
</evidence>
<accession>A0A7S2DDY5</accession>
<sequence length="497" mass="53962">MRTRSGRTGRGKEVKLIEPEVLGRNHKGRKRKVSGKFVPIASRFGVLSPAAEDPSRCLSLTPDDKVVHEEGFVLKSCSRSRRRTVTPLLEVIQFHMVLGWLHISTWAAVRISWKHWCHTLKRGSGVLNRIAISLKIPLEQKKGKAELMRRLIAAERLGLPSFTPSGMTCIYKTSSGGGIWCLEMHADSGLLFAGCWGPISDADFIVCWDAVSGDYVGNLRGHGLDVTCLQSVEGTLFSGSYDKTARSWDISTLSPKRIFIGHERPINGLVATANRLITASEDGTVKAWDTETASQIWSTTHPGPVTALTINRDNMIISATSCSCFNGSGYSIRILDPVDGKYTRRLEDEDWMPRKNISFLKPCGENALLVGFAAALGTVASGVVPTEQEVARTISTSVRRGQLHSIGAPAWGAQSITVHGGNTLLGTDNGRIIVSNATGSHKLSQMDVCQMHQKPTNSGKVQAIVVSGTKIFVALQDTAGFRGLLTSFELAPDELGE</sequence>
<protein>
    <recommendedName>
        <fullName evidence="4">Pyrrolo-quinoline quinone repeat domain-containing protein</fullName>
    </recommendedName>
</protein>
<dbReference type="SMART" id="SM00320">
    <property type="entry name" value="WD40"/>
    <property type="match status" value="4"/>
</dbReference>
<dbReference type="PANTHER" id="PTHR19848:SF8">
    <property type="entry name" value="F-BOX AND WD REPEAT DOMAIN CONTAINING 7"/>
    <property type="match status" value="1"/>
</dbReference>